<evidence type="ECO:0000256" key="5">
    <source>
        <dbReference type="ARBA" id="ARBA00023136"/>
    </source>
</evidence>
<feature type="transmembrane region" description="Helical" evidence="6">
    <location>
        <begin position="12"/>
        <end position="31"/>
    </location>
</feature>
<evidence type="ECO:0000313" key="9">
    <source>
        <dbReference type="Proteomes" id="UP000737171"/>
    </source>
</evidence>
<dbReference type="Proteomes" id="UP000737171">
    <property type="component" value="Unassembled WGS sequence"/>
</dbReference>
<organism evidence="8 9">
    <name type="scientific">Pseudaquabacterium terrae</name>
    <dbReference type="NCBI Taxonomy" id="2732868"/>
    <lineage>
        <taxon>Bacteria</taxon>
        <taxon>Pseudomonadati</taxon>
        <taxon>Pseudomonadota</taxon>
        <taxon>Betaproteobacteria</taxon>
        <taxon>Burkholderiales</taxon>
        <taxon>Sphaerotilaceae</taxon>
        <taxon>Pseudaquabacterium</taxon>
    </lineage>
</organism>
<gene>
    <name evidence="8" type="ORF">HLB44_15480</name>
</gene>
<name>A0ABX2EIH1_9BURK</name>
<evidence type="ECO:0000256" key="4">
    <source>
        <dbReference type="ARBA" id="ARBA00022989"/>
    </source>
</evidence>
<dbReference type="PANTHER" id="PTHR32322">
    <property type="entry name" value="INNER MEMBRANE TRANSPORTER"/>
    <property type="match status" value="1"/>
</dbReference>
<dbReference type="InterPro" id="IPR050638">
    <property type="entry name" value="AA-Vitamin_Transporters"/>
</dbReference>
<feature type="transmembrane region" description="Helical" evidence="6">
    <location>
        <begin position="196"/>
        <end position="217"/>
    </location>
</feature>
<dbReference type="EMBL" id="JABRWJ010000004">
    <property type="protein sequence ID" value="NRF68395.1"/>
    <property type="molecule type" value="Genomic_DNA"/>
</dbReference>
<keyword evidence="3 6" id="KW-0812">Transmembrane</keyword>
<keyword evidence="4 6" id="KW-1133">Transmembrane helix</keyword>
<feature type="domain" description="EamA" evidence="7">
    <location>
        <begin position="169"/>
        <end position="296"/>
    </location>
</feature>
<comment type="caution">
    <text evidence="8">The sequence shown here is derived from an EMBL/GenBank/DDBJ whole genome shotgun (WGS) entry which is preliminary data.</text>
</comment>
<dbReference type="InterPro" id="IPR037185">
    <property type="entry name" value="EmrE-like"/>
</dbReference>
<feature type="domain" description="EamA" evidence="7">
    <location>
        <begin position="12"/>
        <end position="142"/>
    </location>
</feature>
<dbReference type="Pfam" id="PF00892">
    <property type="entry name" value="EamA"/>
    <property type="match status" value="2"/>
</dbReference>
<dbReference type="PANTHER" id="PTHR32322:SF2">
    <property type="entry name" value="EAMA DOMAIN-CONTAINING PROTEIN"/>
    <property type="match status" value="1"/>
</dbReference>
<keyword evidence="9" id="KW-1185">Reference proteome</keyword>
<feature type="transmembrane region" description="Helical" evidence="6">
    <location>
        <begin position="77"/>
        <end position="99"/>
    </location>
</feature>
<evidence type="ECO:0000256" key="1">
    <source>
        <dbReference type="ARBA" id="ARBA00004141"/>
    </source>
</evidence>
<proteinExistence type="inferred from homology"/>
<comment type="subcellular location">
    <subcellularLocation>
        <location evidence="1">Membrane</location>
        <topology evidence="1">Multi-pass membrane protein</topology>
    </subcellularLocation>
</comment>
<evidence type="ECO:0000256" key="6">
    <source>
        <dbReference type="SAM" id="Phobius"/>
    </source>
</evidence>
<feature type="transmembrane region" description="Helical" evidence="6">
    <location>
        <begin position="223"/>
        <end position="244"/>
    </location>
</feature>
<evidence type="ECO:0000259" key="7">
    <source>
        <dbReference type="Pfam" id="PF00892"/>
    </source>
</evidence>
<evidence type="ECO:0000313" key="8">
    <source>
        <dbReference type="EMBL" id="NRF68395.1"/>
    </source>
</evidence>
<feature type="transmembrane region" description="Helical" evidence="6">
    <location>
        <begin position="105"/>
        <end position="125"/>
    </location>
</feature>
<dbReference type="InterPro" id="IPR000620">
    <property type="entry name" value="EamA_dom"/>
</dbReference>
<comment type="similarity">
    <text evidence="2">Belongs to the EamA transporter family.</text>
</comment>
<dbReference type="RefSeq" id="WP_173123997.1">
    <property type="nucleotide sequence ID" value="NZ_JABRWJ010000004.1"/>
</dbReference>
<feature type="transmembrane region" description="Helical" evidence="6">
    <location>
        <begin position="132"/>
        <end position="151"/>
    </location>
</feature>
<keyword evidence="5 6" id="KW-0472">Membrane</keyword>
<protein>
    <submittedName>
        <fullName evidence="8">DMT family transporter</fullName>
    </submittedName>
</protein>
<evidence type="ECO:0000256" key="2">
    <source>
        <dbReference type="ARBA" id="ARBA00007362"/>
    </source>
</evidence>
<accession>A0ABX2EIH1</accession>
<dbReference type="SUPFAM" id="SSF103481">
    <property type="entry name" value="Multidrug resistance efflux transporter EmrE"/>
    <property type="match status" value="2"/>
</dbReference>
<sequence>MTGGASKRDAARGLWLGVLAMAMFGLTLPMTQLAVGSAAAPQLSPLFVTSARAVVAAGLSALLLWTTRAPWPRRAHWPALAIAALGNAIGYPLLLAWSLRHVSSAHAAVITALAPLLTAVAAAIVMRQRARLGFWGCALAGCALVVAYSLLRAAGSGNAGLAPGAVDAVLFVAVLAASIGYVYGARVTPELGAERVICWVTLVALPVTLPVALLNWPAQPVAASAWVGFGYVSLFSMWIGFFAWYRALAIGGALRVSQVQLLQPFFAMGFAWPLLGERIELQSLGFAIAVIATVWLGRRFSASPSPARTVR</sequence>
<reference evidence="8 9" key="1">
    <citation type="submission" date="2020-05" db="EMBL/GenBank/DDBJ databases">
        <title>Aquincola sp. isolate from soil.</title>
        <authorList>
            <person name="Han J."/>
            <person name="Kim D.-U."/>
        </authorList>
    </citation>
    <scope>NUCLEOTIDE SEQUENCE [LARGE SCALE GENOMIC DNA]</scope>
    <source>
        <strain evidence="8 9">S2</strain>
    </source>
</reference>
<evidence type="ECO:0000256" key="3">
    <source>
        <dbReference type="ARBA" id="ARBA00022692"/>
    </source>
</evidence>
<feature type="transmembrane region" description="Helical" evidence="6">
    <location>
        <begin position="163"/>
        <end position="184"/>
    </location>
</feature>
<feature type="transmembrane region" description="Helical" evidence="6">
    <location>
        <begin position="43"/>
        <end position="65"/>
    </location>
</feature>